<feature type="region of interest" description="Disordered" evidence="1">
    <location>
        <begin position="1"/>
        <end position="35"/>
    </location>
</feature>
<organism evidence="2">
    <name type="scientific">marine metagenome</name>
    <dbReference type="NCBI Taxonomy" id="408172"/>
    <lineage>
        <taxon>unclassified sequences</taxon>
        <taxon>metagenomes</taxon>
        <taxon>ecological metagenomes</taxon>
    </lineage>
</organism>
<protein>
    <submittedName>
        <fullName evidence="2">Uncharacterized protein</fullName>
    </submittedName>
</protein>
<sequence length="70" mass="7424">VRKKPGEQIPYSPEAKVSIAVDDTGEERPGSSALAHPAGKGYLCGLFADTLVNRGIRTPQVVPGELRVHS</sequence>
<dbReference type="AlphaFoldDB" id="A0A382ZHA4"/>
<evidence type="ECO:0000256" key="1">
    <source>
        <dbReference type="SAM" id="MobiDB-lite"/>
    </source>
</evidence>
<accession>A0A382ZHA4</accession>
<dbReference type="EMBL" id="UINC01183847">
    <property type="protein sequence ID" value="SVD94793.1"/>
    <property type="molecule type" value="Genomic_DNA"/>
</dbReference>
<proteinExistence type="predicted"/>
<name>A0A382ZHA4_9ZZZZ</name>
<gene>
    <name evidence="2" type="ORF">METZ01_LOCUS447647</name>
</gene>
<evidence type="ECO:0000313" key="2">
    <source>
        <dbReference type="EMBL" id="SVD94793.1"/>
    </source>
</evidence>
<feature type="non-terminal residue" evidence="2">
    <location>
        <position position="1"/>
    </location>
</feature>
<reference evidence="2" key="1">
    <citation type="submission" date="2018-05" db="EMBL/GenBank/DDBJ databases">
        <authorList>
            <person name="Lanie J.A."/>
            <person name="Ng W.-L."/>
            <person name="Kazmierczak K.M."/>
            <person name="Andrzejewski T.M."/>
            <person name="Davidsen T.M."/>
            <person name="Wayne K.J."/>
            <person name="Tettelin H."/>
            <person name="Glass J.I."/>
            <person name="Rusch D."/>
            <person name="Podicherti R."/>
            <person name="Tsui H.-C.T."/>
            <person name="Winkler M.E."/>
        </authorList>
    </citation>
    <scope>NUCLEOTIDE SEQUENCE</scope>
</reference>